<dbReference type="Pfam" id="PF00528">
    <property type="entry name" value="BPD_transp_1"/>
    <property type="match status" value="1"/>
</dbReference>
<evidence type="ECO:0000256" key="4">
    <source>
        <dbReference type="ARBA" id="ARBA00022692"/>
    </source>
</evidence>
<sequence>MKKRSKGLYTIAVILFLIFTLAPIVWNFIMSLTPNNELVKFSTQLLPTTISFANYQKILDSSTKAHQVVFNGLKNSIKLALYTTLMCVPLATLTAYGFRRYHFKWKIGLFRSLLITMVIPVFATIIPIFEMFAQFKLINNLFWVSLICVTAFYPLSTWMMYNHFHSIPQDLWDASAMDGANEWYTAWEIILPASRNAILGCVLTVILMTWSQFQIPMILLTSQSNKVVTLILSEFMTRDSVDYGMIAASGLFTILPPHIIAIIFRRSLVSGLSSGSVKG</sequence>
<evidence type="ECO:0000256" key="2">
    <source>
        <dbReference type="ARBA" id="ARBA00022448"/>
    </source>
</evidence>
<dbReference type="PROSITE" id="PS50928">
    <property type="entry name" value="ABC_TM1"/>
    <property type="match status" value="1"/>
</dbReference>
<protein>
    <submittedName>
        <fullName evidence="9">Carbohydrate ABC transporter permease</fullName>
    </submittedName>
</protein>
<dbReference type="GO" id="GO:0055085">
    <property type="term" value="P:transmembrane transport"/>
    <property type="evidence" value="ECO:0007669"/>
    <property type="project" value="InterPro"/>
</dbReference>
<dbReference type="Gene3D" id="1.10.3720.10">
    <property type="entry name" value="MetI-like"/>
    <property type="match status" value="1"/>
</dbReference>
<gene>
    <name evidence="9" type="ORF">CYJ57_01050</name>
</gene>
<keyword evidence="3" id="KW-1003">Cell membrane</keyword>
<feature type="domain" description="ABC transmembrane type-1" evidence="8">
    <location>
        <begin position="73"/>
        <end position="264"/>
    </location>
</feature>
<feature type="transmembrane region" description="Helical" evidence="7">
    <location>
        <begin position="243"/>
        <end position="264"/>
    </location>
</feature>
<keyword evidence="6 7" id="KW-0472">Membrane</keyword>
<dbReference type="SUPFAM" id="SSF161098">
    <property type="entry name" value="MetI-like"/>
    <property type="match status" value="1"/>
</dbReference>
<keyword evidence="4 7" id="KW-0812">Transmembrane</keyword>
<keyword evidence="5 7" id="KW-1133">Transmembrane helix</keyword>
<evidence type="ECO:0000256" key="1">
    <source>
        <dbReference type="ARBA" id="ARBA00004651"/>
    </source>
</evidence>
<evidence type="ECO:0000259" key="8">
    <source>
        <dbReference type="PROSITE" id="PS50928"/>
    </source>
</evidence>
<dbReference type="Proteomes" id="UP000234384">
    <property type="component" value="Unassembled WGS sequence"/>
</dbReference>
<evidence type="ECO:0000256" key="5">
    <source>
        <dbReference type="ARBA" id="ARBA00022989"/>
    </source>
</evidence>
<feature type="transmembrane region" description="Helical" evidence="7">
    <location>
        <begin position="7"/>
        <end position="29"/>
    </location>
</feature>
<comment type="caution">
    <text evidence="9">The sequence shown here is derived from an EMBL/GenBank/DDBJ whole genome shotgun (WGS) entry which is preliminary data.</text>
</comment>
<evidence type="ECO:0000256" key="7">
    <source>
        <dbReference type="RuleBase" id="RU363032"/>
    </source>
</evidence>
<evidence type="ECO:0000313" key="10">
    <source>
        <dbReference type="Proteomes" id="UP000234384"/>
    </source>
</evidence>
<dbReference type="PANTHER" id="PTHR43744:SF8">
    <property type="entry name" value="SN-GLYCEROL-3-PHOSPHATE TRANSPORT SYSTEM PERMEASE PROTEIN UGPE"/>
    <property type="match status" value="1"/>
</dbReference>
<proteinExistence type="inferred from homology"/>
<dbReference type="InterPro" id="IPR035906">
    <property type="entry name" value="MetI-like_sf"/>
</dbReference>
<dbReference type="PANTHER" id="PTHR43744">
    <property type="entry name" value="ABC TRANSPORTER PERMEASE PROTEIN MG189-RELATED-RELATED"/>
    <property type="match status" value="1"/>
</dbReference>
<feature type="transmembrane region" description="Helical" evidence="7">
    <location>
        <begin position="79"/>
        <end position="98"/>
    </location>
</feature>
<organism evidence="9 10">
    <name type="scientific">Falseniella ignava</name>
    <dbReference type="NCBI Taxonomy" id="137730"/>
    <lineage>
        <taxon>Bacteria</taxon>
        <taxon>Bacillati</taxon>
        <taxon>Bacillota</taxon>
        <taxon>Bacilli</taxon>
        <taxon>Lactobacillales</taxon>
        <taxon>Aerococcaceae</taxon>
        <taxon>Falseniella</taxon>
    </lineage>
</organism>
<accession>A0A2I1K4B5</accession>
<evidence type="ECO:0000256" key="3">
    <source>
        <dbReference type="ARBA" id="ARBA00022475"/>
    </source>
</evidence>
<reference evidence="9 10" key="1">
    <citation type="submission" date="2017-12" db="EMBL/GenBank/DDBJ databases">
        <title>Phylogenetic diversity of female urinary microbiome.</title>
        <authorList>
            <person name="Thomas-White K."/>
            <person name="Wolfe A.J."/>
        </authorList>
    </citation>
    <scope>NUCLEOTIDE SEQUENCE [LARGE SCALE GENOMIC DNA]</scope>
    <source>
        <strain evidence="9 10">UMB0898</strain>
    </source>
</reference>
<evidence type="ECO:0000313" key="9">
    <source>
        <dbReference type="EMBL" id="PKY90481.1"/>
    </source>
</evidence>
<feature type="transmembrane region" description="Helical" evidence="7">
    <location>
        <begin position="141"/>
        <end position="161"/>
    </location>
</feature>
<comment type="similarity">
    <text evidence="7">Belongs to the binding-protein-dependent transport system permease family.</text>
</comment>
<name>A0A2I1K4B5_9LACT</name>
<dbReference type="GO" id="GO:0005886">
    <property type="term" value="C:plasma membrane"/>
    <property type="evidence" value="ECO:0007669"/>
    <property type="project" value="UniProtKB-SubCell"/>
</dbReference>
<comment type="subcellular location">
    <subcellularLocation>
        <location evidence="1 7">Cell membrane</location>
        <topology evidence="1 7">Multi-pass membrane protein</topology>
    </subcellularLocation>
</comment>
<dbReference type="RefSeq" id="WP_101953720.1">
    <property type="nucleotide sequence ID" value="NZ_PKHE01000002.1"/>
</dbReference>
<dbReference type="OrthoDB" id="9794684at2"/>
<dbReference type="EMBL" id="PKHE01000002">
    <property type="protein sequence ID" value="PKY90481.1"/>
    <property type="molecule type" value="Genomic_DNA"/>
</dbReference>
<evidence type="ECO:0000256" key="6">
    <source>
        <dbReference type="ARBA" id="ARBA00023136"/>
    </source>
</evidence>
<dbReference type="InterPro" id="IPR000515">
    <property type="entry name" value="MetI-like"/>
</dbReference>
<dbReference type="AlphaFoldDB" id="A0A2I1K4B5"/>
<keyword evidence="2 7" id="KW-0813">Transport</keyword>
<dbReference type="CDD" id="cd06261">
    <property type="entry name" value="TM_PBP2"/>
    <property type="match status" value="1"/>
</dbReference>
<feature type="transmembrane region" description="Helical" evidence="7">
    <location>
        <begin position="110"/>
        <end position="129"/>
    </location>
</feature>
<feature type="transmembrane region" description="Helical" evidence="7">
    <location>
        <begin position="197"/>
        <end position="223"/>
    </location>
</feature>